<evidence type="ECO:0000313" key="2">
    <source>
        <dbReference type="Proteomes" id="UP000015453"/>
    </source>
</evidence>
<dbReference type="InterPro" id="IPR019538">
    <property type="entry name" value="PSMD5"/>
</dbReference>
<dbReference type="PANTHER" id="PTHR13554:SF10">
    <property type="entry name" value="26S PROTEASOME NON-ATPASE REGULATORY SUBUNIT 5"/>
    <property type="match status" value="1"/>
</dbReference>
<name>S8E047_9LAMI</name>
<gene>
    <name evidence="1" type="ORF">M569_09080</name>
</gene>
<reference evidence="1 2" key="1">
    <citation type="journal article" date="2013" name="BMC Genomics">
        <title>The miniature genome of a carnivorous plant Genlisea aurea contains a low number of genes and short non-coding sequences.</title>
        <authorList>
            <person name="Leushkin E.V."/>
            <person name="Sutormin R.A."/>
            <person name="Nabieva E.R."/>
            <person name="Penin A.A."/>
            <person name="Kondrashov A.S."/>
            <person name="Logacheva M.D."/>
        </authorList>
    </citation>
    <scope>NUCLEOTIDE SEQUENCE [LARGE SCALE GENOMIC DNA]</scope>
</reference>
<dbReference type="GO" id="GO:0043248">
    <property type="term" value="P:proteasome assembly"/>
    <property type="evidence" value="ECO:0007669"/>
    <property type="project" value="InterPro"/>
</dbReference>
<dbReference type="Proteomes" id="UP000015453">
    <property type="component" value="Unassembled WGS sequence"/>
</dbReference>
<comment type="caution">
    <text evidence="1">The sequence shown here is derived from an EMBL/GenBank/DDBJ whole genome shotgun (WGS) entry which is preliminary data.</text>
</comment>
<sequence>AALHSLANVAGEKRADNARVLNRQAEENFRRLIYDKASTTAKLTPSGLLLSVLQQDSEIRIAGYRVIAGGVARPWWLMEILAKSQIIDIVIDTYGESKKTGMEARHRCCKAIHEALASSSSRELGAEFSAVASKVEEGVRRGAYGARRQSEAHQAMVITADR</sequence>
<proteinExistence type="predicted"/>
<dbReference type="PANTHER" id="PTHR13554">
    <property type="entry name" value="26S PROTEASOME NON-ATPASE REGULATORY SUBUNIT 5-RELATED"/>
    <property type="match status" value="1"/>
</dbReference>
<dbReference type="GO" id="GO:0005829">
    <property type="term" value="C:cytosol"/>
    <property type="evidence" value="ECO:0007669"/>
    <property type="project" value="TreeGrafter"/>
</dbReference>
<evidence type="ECO:0000313" key="1">
    <source>
        <dbReference type="EMBL" id="EPS65697.1"/>
    </source>
</evidence>
<keyword evidence="2" id="KW-1185">Reference proteome</keyword>
<dbReference type="EMBL" id="AUSU01004092">
    <property type="protein sequence ID" value="EPS65697.1"/>
    <property type="molecule type" value="Genomic_DNA"/>
</dbReference>
<feature type="non-terminal residue" evidence="1">
    <location>
        <position position="1"/>
    </location>
</feature>
<organism evidence="1 2">
    <name type="scientific">Genlisea aurea</name>
    <dbReference type="NCBI Taxonomy" id="192259"/>
    <lineage>
        <taxon>Eukaryota</taxon>
        <taxon>Viridiplantae</taxon>
        <taxon>Streptophyta</taxon>
        <taxon>Embryophyta</taxon>
        <taxon>Tracheophyta</taxon>
        <taxon>Spermatophyta</taxon>
        <taxon>Magnoliopsida</taxon>
        <taxon>eudicotyledons</taxon>
        <taxon>Gunneridae</taxon>
        <taxon>Pentapetalae</taxon>
        <taxon>asterids</taxon>
        <taxon>lamiids</taxon>
        <taxon>Lamiales</taxon>
        <taxon>Lentibulariaceae</taxon>
        <taxon>Genlisea</taxon>
    </lineage>
</organism>
<accession>S8E047</accession>
<dbReference type="AlphaFoldDB" id="S8E047"/>
<dbReference type="OrthoDB" id="10250600at2759"/>
<protein>
    <submittedName>
        <fullName evidence="1">Uncharacterized protein</fullName>
    </submittedName>
</protein>